<protein>
    <submittedName>
        <fullName evidence="1">Unnamed protein product</fullName>
    </submittedName>
</protein>
<dbReference type="AlphaFoldDB" id="A0A9W7D245"/>
<reference evidence="1" key="1">
    <citation type="submission" date="2023-04" db="EMBL/GenBank/DDBJ databases">
        <title>Phytophthora fragariaefolia NBRC 109709.</title>
        <authorList>
            <person name="Ichikawa N."/>
            <person name="Sato H."/>
            <person name="Tonouchi N."/>
        </authorList>
    </citation>
    <scope>NUCLEOTIDE SEQUENCE</scope>
    <source>
        <strain evidence="1">NBRC 109709</strain>
    </source>
</reference>
<gene>
    <name evidence="1" type="ORF">Pfra01_002187800</name>
</gene>
<dbReference type="OrthoDB" id="167878at2759"/>
<organism evidence="1 2">
    <name type="scientific">Phytophthora fragariaefolia</name>
    <dbReference type="NCBI Taxonomy" id="1490495"/>
    <lineage>
        <taxon>Eukaryota</taxon>
        <taxon>Sar</taxon>
        <taxon>Stramenopiles</taxon>
        <taxon>Oomycota</taxon>
        <taxon>Peronosporomycetes</taxon>
        <taxon>Peronosporales</taxon>
        <taxon>Peronosporaceae</taxon>
        <taxon>Phytophthora</taxon>
    </lineage>
</organism>
<sequence length="285" mass="32279">MVDDWACGDNAATDDISQLWKSINDHIERSSKSNPDELSVLIAMDCLRKLPQRLPEYQRVLDVIISVIESGLYVNNSADTQFPVTQDLSRENEGLPRDRKLLYFKAFWALHNLANAEQVQQPCTGRPSLKNYPWQDKSNDMPFVQRVEALMNQVELDEDRKKLFKCILRGNMSMLAGLACAEVLNHYLGTEMPERADALFSKIMQHISPSETALLLTAIVQTHPSELQEFALENISSLLGEASSGTDKGIPVLFQRLVDRHPQEFAAILWRSPYLTAHIFQVSHA</sequence>
<accession>A0A9W7D245</accession>
<evidence type="ECO:0000313" key="2">
    <source>
        <dbReference type="Proteomes" id="UP001165121"/>
    </source>
</evidence>
<evidence type="ECO:0000313" key="1">
    <source>
        <dbReference type="EMBL" id="GMF53121.1"/>
    </source>
</evidence>
<dbReference type="EMBL" id="BSXT01003238">
    <property type="protein sequence ID" value="GMF53121.1"/>
    <property type="molecule type" value="Genomic_DNA"/>
</dbReference>
<name>A0A9W7D245_9STRA</name>
<keyword evidence="2" id="KW-1185">Reference proteome</keyword>
<dbReference type="Proteomes" id="UP001165121">
    <property type="component" value="Unassembled WGS sequence"/>
</dbReference>
<comment type="caution">
    <text evidence="1">The sequence shown here is derived from an EMBL/GenBank/DDBJ whole genome shotgun (WGS) entry which is preliminary data.</text>
</comment>
<dbReference type="InterPro" id="IPR016024">
    <property type="entry name" value="ARM-type_fold"/>
</dbReference>
<proteinExistence type="predicted"/>
<dbReference type="SUPFAM" id="SSF48371">
    <property type="entry name" value="ARM repeat"/>
    <property type="match status" value="1"/>
</dbReference>